<evidence type="ECO:0000313" key="3">
    <source>
        <dbReference type="EMBL" id="CAK93765.1"/>
    </source>
</evidence>
<dbReference type="HOGENOM" id="CLU_1543029_0_0_1"/>
<name>A0EEM4_PARTE</name>
<organism evidence="3 4">
    <name type="scientific">Paramecium tetraurelia</name>
    <dbReference type="NCBI Taxonomy" id="5888"/>
    <lineage>
        <taxon>Eukaryota</taxon>
        <taxon>Sar</taxon>
        <taxon>Alveolata</taxon>
        <taxon>Ciliophora</taxon>
        <taxon>Intramacronucleata</taxon>
        <taxon>Oligohymenophorea</taxon>
        <taxon>Peniculida</taxon>
        <taxon>Parameciidae</taxon>
        <taxon>Paramecium</taxon>
    </lineage>
</organism>
<evidence type="ECO:0000256" key="1">
    <source>
        <dbReference type="PROSITE-ProRule" id="PRU00175"/>
    </source>
</evidence>
<dbReference type="Proteomes" id="UP000000600">
    <property type="component" value="Unassembled WGS sequence"/>
</dbReference>
<evidence type="ECO:0000313" key="4">
    <source>
        <dbReference type="Proteomes" id="UP000000600"/>
    </source>
</evidence>
<dbReference type="AlphaFoldDB" id="A0EEM4"/>
<keyword evidence="1" id="KW-0862">Zinc</keyword>
<dbReference type="RefSeq" id="XP_001461138.1">
    <property type="nucleotide sequence ID" value="XM_001461101.1"/>
</dbReference>
<dbReference type="STRING" id="5888.A0EEM4"/>
<sequence>MLITSQGKDLNQTKGIFLNIKRINNFNLNTIYMIVKIVKGINLIMKRNNLNNIFKNLSMKNKRLVEQERYEKERNKKSYNQPKQPQVFKQPLDIVKQFDNQKMEDKEQENIQYQQKQQTKLDDSSLCQICFEFPKQYVASPCGHFIYCHNCKELALKQCLICREPVQLLIKVFQ</sequence>
<keyword evidence="4" id="KW-1185">Reference proteome</keyword>
<dbReference type="PROSITE" id="PS50089">
    <property type="entry name" value="ZF_RING_2"/>
    <property type="match status" value="1"/>
</dbReference>
<dbReference type="PANTHER" id="PTHR14879:SF5">
    <property type="entry name" value="RING-TYPE DOMAIN-CONTAINING PROTEIN"/>
    <property type="match status" value="1"/>
</dbReference>
<dbReference type="Gene3D" id="3.30.40.10">
    <property type="entry name" value="Zinc/RING finger domain, C3HC4 (zinc finger)"/>
    <property type="match status" value="1"/>
</dbReference>
<dbReference type="SUPFAM" id="SSF57850">
    <property type="entry name" value="RING/U-box"/>
    <property type="match status" value="1"/>
</dbReference>
<keyword evidence="1" id="KW-0863">Zinc-finger</keyword>
<proteinExistence type="predicted"/>
<accession>A0EEM4</accession>
<reference evidence="3 4" key="1">
    <citation type="journal article" date="2006" name="Nature">
        <title>Global trends of whole-genome duplications revealed by the ciliate Paramecium tetraurelia.</title>
        <authorList>
            <consortium name="Genoscope"/>
            <person name="Aury J.-M."/>
            <person name="Jaillon O."/>
            <person name="Duret L."/>
            <person name="Noel B."/>
            <person name="Jubin C."/>
            <person name="Porcel B.M."/>
            <person name="Segurens B."/>
            <person name="Daubin V."/>
            <person name="Anthouard V."/>
            <person name="Aiach N."/>
            <person name="Arnaiz O."/>
            <person name="Billaut A."/>
            <person name="Beisson J."/>
            <person name="Blanc I."/>
            <person name="Bouhouche K."/>
            <person name="Camara F."/>
            <person name="Duharcourt S."/>
            <person name="Guigo R."/>
            <person name="Gogendeau D."/>
            <person name="Katinka M."/>
            <person name="Keller A.-M."/>
            <person name="Kissmehl R."/>
            <person name="Klotz C."/>
            <person name="Koll F."/>
            <person name="Le Moue A."/>
            <person name="Lepere C."/>
            <person name="Malinsky S."/>
            <person name="Nowacki M."/>
            <person name="Nowak J.K."/>
            <person name="Plattner H."/>
            <person name="Poulain J."/>
            <person name="Ruiz F."/>
            <person name="Serrano V."/>
            <person name="Zagulski M."/>
            <person name="Dessen P."/>
            <person name="Betermier M."/>
            <person name="Weissenbach J."/>
            <person name="Scarpelli C."/>
            <person name="Schachter V."/>
            <person name="Sperling L."/>
            <person name="Meyer E."/>
            <person name="Cohen J."/>
            <person name="Wincker P."/>
        </authorList>
    </citation>
    <scope>NUCLEOTIDE SEQUENCE [LARGE SCALE GENOMIC DNA]</scope>
    <source>
        <strain evidence="3 4">Stock d4-2</strain>
    </source>
</reference>
<dbReference type="PANTHER" id="PTHR14879">
    <property type="entry name" value="CASPASE REGULATOR, RING FINGER DOMAIN-CONTAINING"/>
    <property type="match status" value="1"/>
</dbReference>
<evidence type="ECO:0000259" key="2">
    <source>
        <dbReference type="PROSITE" id="PS50089"/>
    </source>
</evidence>
<dbReference type="InterPro" id="IPR001841">
    <property type="entry name" value="Znf_RING"/>
</dbReference>
<gene>
    <name evidence="3" type="ORF">GSPATT00026087001</name>
</gene>
<keyword evidence="1" id="KW-0479">Metal-binding</keyword>
<dbReference type="OrthoDB" id="5855668at2759"/>
<dbReference type="GeneID" id="5046923"/>
<feature type="domain" description="RING-type" evidence="2">
    <location>
        <begin position="127"/>
        <end position="163"/>
    </location>
</feature>
<dbReference type="InterPro" id="IPR013083">
    <property type="entry name" value="Znf_RING/FYVE/PHD"/>
</dbReference>
<dbReference type="GO" id="GO:0008270">
    <property type="term" value="F:zinc ion binding"/>
    <property type="evidence" value="ECO:0007669"/>
    <property type="project" value="UniProtKB-KW"/>
</dbReference>
<protein>
    <recommendedName>
        <fullName evidence="2">RING-type domain-containing protein</fullName>
    </recommendedName>
</protein>
<dbReference type="KEGG" id="ptm:GSPATT00026087001"/>
<dbReference type="InterPro" id="IPR051728">
    <property type="entry name" value="RING-FYVE_E3_ubiquitin-ligase"/>
</dbReference>
<dbReference type="InParanoid" id="A0EEM4"/>
<dbReference type="Pfam" id="PF13920">
    <property type="entry name" value="zf-C3HC4_3"/>
    <property type="match status" value="1"/>
</dbReference>
<dbReference type="EMBL" id="CT868674">
    <property type="protein sequence ID" value="CAK93765.1"/>
    <property type="molecule type" value="Genomic_DNA"/>
</dbReference>